<dbReference type="NCBIfam" id="TIGR02532">
    <property type="entry name" value="IV_pilin_GFxxxE"/>
    <property type="match status" value="1"/>
</dbReference>
<dbReference type="GO" id="GO:0015628">
    <property type="term" value="P:protein secretion by the type II secretion system"/>
    <property type="evidence" value="ECO:0007669"/>
    <property type="project" value="InterPro"/>
</dbReference>
<proteinExistence type="inferred from homology"/>
<dbReference type="GO" id="GO:0005886">
    <property type="term" value="C:plasma membrane"/>
    <property type="evidence" value="ECO:0007669"/>
    <property type="project" value="UniProtKB-SubCell"/>
</dbReference>
<dbReference type="GO" id="GO:0015627">
    <property type="term" value="C:type II protein secretion system complex"/>
    <property type="evidence" value="ECO:0007669"/>
    <property type="project" value="InterPro"/>
</dbReference>
<keyword evidence="5" id="KW-0997">Cell inner membrane</keyword>
<evidence type="ECO:0000256" key="5">
    <source>
        <dbReference type="ARBA" id="ARBA00022519"/>
    </source>
</evidence>
<evidence type="ECO:0000256" key="6">
    <source>
        <dbReference type="ARBA" id="ARBA00022692"/>
    </source>
</evidence>
<dbReference type="InterPro" id="IPR045584">
    <property type="entry name" value="Pilin-like"/>
</dbReference>
<evidence type="ECO:0000313" key="13">
    <source>
        <dbReference type="EMBL" id="QER38766.1"/>
    </source>
</evidence>
<feature type="domain" description="General secretion pathway GspH" evidence="12">
    <location>
        <begin position="49"/>
        <end position="160"/>
    </location>
</feature>
<dbReference type="EMBL" id="CP043909">
    <property type="protein sequence ID" value="QER38766.1"/>
    <property type="molecule type" value="Genomic_DNA"/>
</dbReference>
<dbReference type="Gene3D" id="3.55.40.10">
    <property type="entry name" value="minor pseudopilin epsh domain"/>
    <property type="match status" value="1"/>
</dbReference>
<keyword evidence="6 11" id="KW-0812">Transmembrane</keyword>
<accession>A0A5P1UUC1</accession>
<keyword evidence="14" id="KW-1185">Reference proteome</keyword>
<evidence type="ECO:0000256" key="8">
    <source>
        <dbReference type="ARBA" id="ARBA00023136"/>
    </source>
</evidence>
<evidence type="ECO:0000256" key="2">
    <source>
        <dbReference type="ARBA" id="ARBA00021549"/>
    </source>
</evidence>
<reference evidence="13 14" key="1">
    <citation type="submission" date="2019-09" db="EMBL/GenBank/DDBJ databases">
        <title>Acinetobacter sp. C16S1 isolated from saline soil.</title>
        <authorList>
            <person name="Xu L."/>
            <person name="Sun J.-Q."/>
        </authorList>
    </citation>
    <scope>NUCLEOTIDE SEQUENCE [LARGE SCALE GENOMIC DNA]</scope>
    <source>
        <strain evidence="13 14">C16S1</strain>
    </source>
</reference>
<comment type="similarity">
    <text evidence="9">Belongs to the GSP H family.</text>
</comment>
<comment type="subcellular location">
    <subcellularLocation>
        <location evidence="1">Cell inner membrane</location>
        <topology evidence="1">Single-pass membrane protein</topology>
    </subcellularLocation>
</comment>
<dbReference type="RefSeq" id="WP_150025146.1">
    <property type="nucleotide sequence ID" value="NZ_CP043909.1"/>
</dbReference>
<dbReference type="Proteomes" id="UP000325177">
    <property type="component" value="Chromosome"/>
</dbReference>
<dbReference type="Pfam" id="PF12019">
    <property type="entry name" value="GspH"/>
    <property type="match status" value="1"/>
</dbReference>
<dbReference type="AlphaFoldDB" id="A0A5P1UUC1"/>
<evidence type="ECO:0000256" key="10">
    <source>
        <dbReference type="ARBA" id="ARBA00030775"/>
    </source>
</evidence>
<protein>
    <recommendedName>
        <fullName evidence="2">Type II secretion system protein H</fullName>
    </recommendedName>
    <alternativeName>
        <fullName evidence="10">General secretion pathway protein H</fullName>
    </alternativeName>
</protein>
<sequence>MFKNLGFTISELITCVAILAILVTFSIPHFNDLMSSNEAKKLRKTITIHIQKSKSDAQIYQKNVTVCASPDLQTCGNNWNQGIISFIDTNNNRQRDPSETLLYALPLNYKHGKLEWRGTLRINSVTFQGDTGLPRGSNGSFFYCSNSPKYHTRIKLSQMGHLTSEPLVTC</sequence>
<evidence type="ECO:0000256" key="1">
    <source>
        <dbReference type="ARBA" id="ARBA00004377"/>
    </source>
</evidence>
<keyword evidence="7 11" id="KW-1133">Transmembrane helix</keyword>
<organism evidence="13 14">
    <name type="scientific">Acinetobacter suaedae</name>
    <dbReference type="NCBI Taxonomy" id="2609668"/>
    <lineage>
        <taxon>Bacteria</taxon>
        <taxon>Pseudomonadati</taxon>
        <taxon>Pseudomonadota</taxon>
        <taxon>Gammaproteobacteria</taxon>
        <taxon>Moraxellales</taxon>
        <taxon>Moraxellaceae</taxon>
        <taxon>Acinetobacter</taxon>
    </lineage>
</organism>
<keyword evidence="4" id="KW-0488">Methylation</keyword>
<dbReference type="InterPro" id="IPR022346">
    <property type="entry name" value="T2SS_GspH"/>
</dbReference>
<evidence type="ECO:0000256" key="3">
    <source>
        <dbReference type="ARBA" id="ARBA00022475"/>
    </source>
</evidence>
<keyword evidence="8 11" id="KW-0472">Membrane</keyword>
<evidence type="ECO:0000256" key="11">
    <source>
        <dbReference type="SAM" id="Phobius"/>
    </source>
</evidence>
<evidence type="ECO:0000313" key="14">
    <source>
        <dbReference type="Proteomes" id="UP000325177"/>
    </source>
</evidence>
<name>A0A5P1UUC1_9GAMM</name>
<dbReference type="KEGG" id="asue:F2A31_03230"/>
<evidence type="ECO:0000256" key="7">
    <source>
        <dbReference type="ARBA" id="ARBA00022989"/>
    </source>
</evidence>
<dbReference type="SUPFAM" id="SSF54523">
    <property type="entry name" value="Pili subunits"/>
    <property type="match status" value="1"/>
</dbReference>
<dbReference type="InterPro" id="IPR012902">
    <property type="entry name" value="N_methyl_site"/>
</dbReference>
<keyword evidence="3" id="KW-1003">Cell membrane</keyword>
<gene>
    <name evidence="13" type="ORF">F2A31_03230</name>
</gene>
<evidence type="ECO:0000256" key="9">
    <source>
        <dbReference type="ARBA" id="ARBA00025772"/>
    </source>
</evidence>
<feature type="transmembrane region" description="Helical" evidence="11">
    <location>
        <begin position="12"/>
        <end position="30"/>
    </location>
</feature>
<evidence type="ECO:0000256" key="4">
    <source>
        <dbReference type="ARBA" id="ARBA00022481"/>
    </source>
</evidence>
<evidence type="ECO:0000259" key="12">
    <source>
        <dbReference type="Pfam" id="PF12019"/>
    </source>
</evidence>